<evidence type="ECO:0000313" key="8">
    <source>
        <dbReference type="EMBL" id="AOO06134.1"/>
    </source>
</evidence>
<gene>
    <name evidence="7" type="ORF">LIS061010_061</name>
    <name evidence="8" type="ORF">RW260905_059</name>
</gene>
<dbReference type="Pfam" id="PF02086">
    <property type="entry name" value="MethyltransfD12"/>
    <property type="match status" value="1"/>
</dbReference>
<dbReference type="Gene3D" id="1.10.1020.10">
    <property type="entry name" value="Adenine-specific Methyltransferase, Domain 2"/>
    <property type="match status" value="1"/>
</dbReference>
<organism evidence="7 9">
    <name type="scientific">Synechococcus phage S-RIM2</name>
    <dbReference type="NCBI Taxonomy" id="687800"/>
    <lineage>
        <taxon>Viruses</taxon>
        <taxon>Duplodnaviria</taxon>
        <taxon>Heunggongvirae</taxon>
        <taxon>Uroviricota</taxon>
        <taxon>Caudoviricetes</taxon>
        <taxon>Pantevenvirales</taxon>
        <taxon>Kyanoviridae</taxon>
        <taxon>Nerrivikvirus</taxon>
        <taxon>Nerrivikvirus srim2</taxon>
    </lineage>
</organism>
<dbReference type="InterPro" id="IPR023095">
    <property type="entry name" value="Ade_MeTrfase_dom_2"/>
</dbReference>
<dbReference type="Gene3D" id="3.40.50.150">
    <property type="entry name" value="Vaccinia Virus protein VP39"/>
    <property type="match status" value="1"/>
</dbReference>
<proteinExistence type="inferred from homology"/>
<evidence type="ECO:0000256" key="5">
    <source>
        <dbReference type="ARBA" id="ARBA00022691"/>
    </source>
</evidence>
<name>A0A1D7RB84_9CAUD</name>
<comment type="catalytic activity">
    <reaction evidence="6">
        <text>a 2'-deoxyadenosine in DNA + S-adenosyl-L-methionine = an N(6)-methyl-2'-deoxyadenosine in DNA + S-adenosyl-L-homocysteine + H(+)</text>
        <dbReference type="Rhea" id="RHEA:15197"/>
        <dbReference type="Rhea" id="RHEA-COMP:12418"/>
        <dbReference type="Rhea" id="RHEA-COMP:12419"/>
        <dbReference type="ChEBI" id="CHEBI:15378"/>
        <dbReference type="ChEBI" id="CHEBI:57856"/>
        <dbReference type="ChEBI" id="CHEBI:59789"/>
        <dbReference type="ChEBI" id="CHEBI:90615"/>
        <dbReference type="ChEBI" id="CHEBI:90616"/>
        <dbReference type="EC" id="2.1.1.72"/>
    </reaction>
</comment>
<dbReference type="NCBIfam" id="TIGR00571">
    <property type="entry name" value="dam"/>
    <property type="match status" value="1"/>
</dbReference>
<accession>A0A1D7RB84</accession>
<dbReference type="PANTHER" id="PTHR30481">
    <property type="entry name" value="DNA ADENINE METHYLASE"/>
    <property type="match status" value="1"/>
</dbReference>
<evidence type="ECO:0000256" key="1">
    <source>
        <dbReference type="ARBA" id="ARBA00006594"/>
    </source>
</evidence>
<dbReference type="Proteomes" id="UP000220212">
    <property type="component" value="Segment"/>
</dbReference>
<dbReference type="GO" id="GO:0006298">
    <property type="term" value="P:mismatch repair"/>
    <property type="evidence" value="ECO:0007669"/>
    <property type="project" value="TreeGrafter"/>
</dbReference>
<dbReference type="GO" id="GO:0032259">
    <property type="term" value="P:methylation"/>
    <property type="evidence" value="ECO:0007669"/>
    <property type="project" value="UniProtKB-KW"/>
</dbReference>
<dbReference type="InterPro" id="IPR012327">
    <property type="entry name" value="MeTrfase_D12"/>
</dbReference>
<dbReference type="InterPro" id="IPR029063">
    <property type="entry name" value="SAM-dependent_MTases_sf"/>
</dbReference>
<evidence type="ECO:0000256" key="4">
    <source>
        <dbReference type="ARBA" id="ARBA00022679"/>
    </source>
</evidence>
<evidence type="ECO:0000313" key="7">
    <source>
        <dbReference type="EMBL" id="AON98646.1"/>
    </source>
</evidence>
<evidence type="ECO:0000313" key="10">
    <source>
        <dbReference type="Proteomes" id="UP000220212"/>
    </source>
</evidence>
<dbReference type="GO" id="GO:0009007">
    <property type="term" value="F:site-specific DNA-methyltransferase (adenine-specific) activity"/>
    <property type="evidence" value="ECO:0007669"/>
    <property type="project" value="UniProtKB-EC"/>
</dbReference>
<keyword evidence="4" id="KW-0808">Transferase</keyword>
<dbReference type="PRINTS" id="PR00505">
    <property type="entry name" value="D12N6MTFRASE"/>
</dbReference>
<sequence length="284" mass="33392">MKPIFIWAGGKTKVLKHYAPFMPSSFETYYEPFFGGGAMFVHVMNTYKPSKVVINDINPSVMNIYRCIRDHYDEFTQRLNRLEALYLPKSKEERKQYYFKVRYQHAYDFEGWSMPHEAATLYFLMKTGFNGIWQINNNTNGRYGTPAGLLNQKDKIYDRDVLQWWKDALQVVDIKSGDWKYAVENDSKGFFFFDPPYRDSFADYGNAFGEDALLDLIDFADAQKRVFVANRADDDWFEDKSKSLDVHYFDITYTAGRRKKTEDGYAAKKAREILLYKNDRVTVA</sequence>
<keyword evidence="3 7" id="KW-0489">Methyltransferase</keyword>
<dbReference type="GO" id="GO:0009307">
    <property type="term" value="P:DNA restriction-modification system"/>
    <property type="evidence" value="ECO:0007669"/>
    <property type="project" value="InterPro"/>
</dbReference>
<dbReference type="GO" id="GO:0043565">
    <property type="term" value="F:sequence-specific DNA binding"/>
    <property type="evidence" value="ECO:0007669"/>
    <property type="project" value="TreeGrafter"/>
</dbReference>
<dbReference type="EMBL" id="KX349231">
    <property type="protein sequence ID" value="AON98646.1"/>
    <property type="molecule type" value="Genomic_DNA"/>
</dbReference>
<reference evidence="9 10" key="1">
    <citation type="journal article" date="2016" name="Environ. Microbiol.">
        <title>Genomic diversification of marine cyanophages into stable ecotypes.</title>
        <authorList>
            <person name="Marston M.F."/>
            <person name="Martiny J.B."/>
        </authorList>
    </citation>
    <scope>NUCLEOTIDE SEQUENCE [LARGE SCALE GENOMIC DNA]</scope>
    <source>
        <strain evidence="7">LIS_06_1010</strain>
        <strain evidence="8">RW_26_0905</strain>
    </source>
</reference>
<dbReference type="PIRSF" id="PIRSF000398">
    <property type="entry name" value="M_m6A_EcoRV"/>
    <property type="match status" value="1"/>
</dbReference>
<dbReference type="Proteomes" id="UP000219792">
    <property type="component" value="Segment"/>
</dbReference>
<dbReference type="InterPro" id="IPR012263">
    <property type="entry name" value="M_m6A_EcoRV"/>
</dbReference>
<keyword evidence="5" id="KW-0949">S-adenosyl-L-methionine</keyword>
<dbReference type="EMBL" id="KX349266">
    <property type="protein sequence ID" value="AOO06134.1"/>
    <property type="molecule type" value="Genomic_DNA"/>
</dbReference>
<dbReference type="EC" id="2.1.1.72" evidence="2"/>
<evidence type="ECO:0000256" key="3">
    <source>
        <dbReference type="ARBA" id="ARBA00022603"/>
    </source>
</evidence>
<evidence type="ECO:0000256" key="6">
    <source>
        <dbReference type="ARBA" id="ARBA00047942"/>
    </source>
</evidence>
<evidence type="ECO:0000313" key="9">
    <source>
        <dbReference type="Proteomes" id="UP000219792"/>
    </source>
</evidence>
<protein>
    <recommendedName>
        <fullName evidence="2">site-specific DNA-methyltransferase (adenine-specific)</fullName>
        <ecNumber evidence="2">2.1.1.72</ecNumber>
    </recommendedName>
</protein>
<dbReference type="SUPFAM" id="SSF53335">
    <property type="entry name" value="S-adenosyl-L-methionine-dependent methyltransferases"/>
    <property type="match status" value="1"/>
</dbReference>
<comment type="similarity">
    <text evidence="1">Belongs to the N(4)/N(6)-methyltransferase family.</text>
</comment>
<dbReference type="GO" id="GO:1904047">
    <property type="term" value="F:S-adenosyl-L-methionine binding"/>
    <property type="evidence" value="ECO:0007669"/>
    <property type="project" value="TreeGrafter"/>
</dbReference>
<evidence type="ECO:0000256" key="2">
    <source>
        <dbReference type="ARBA" id="ARBA00011900"/>
    </source>
</evidence>